<evidence type="ECO:0000256" key="4">
    <source>
        <dbReference type="PROSITE-ProRule" id="PRU00473"/>
    </source>
</evidence>
<evidence type="ECO:0000313" key="8">
    <source>
        <dbReference type="EMBL" id="MCK8783762.1"/>
    </source>
</evidence>
<dbReference type="PROSITE" id="PS51123">
    <property type="entry name" value="OMPA_2"/>
    <property type="match status" value="1"/>
</dbReference>
<name>A0A9X2BT15_9PROT</name>
<feature type="compositionally biased region" description="Low complexity" evidence="5">
    <location>
        <begin position="191"/>
        <end position="215"/>
    </location>
</feature>
<dbReference type="InterPro" id="IPR027405">
    <property type="entry name" value="YidB-like"/>
</dbReference>
<accession>A0A9X2BT15</accession>
<dbReference type="Pfam" id="PF00691">
    <property type="entry name" value="OmpA"/>
    <property type="match status" value="1"/>
</dbReference>
<feature type="transmembrane region" description="Helical" evidence="6">
    <location>
        <begin position="153"/>
        <end position="171"/>
    </location>
</feature>
<feature type="region of interest" description="Disordered" evidence="5">
    <location>
        <begin position="177"/>
        <end position="264"/>
    </location>
</feature>
<feature type="domain" description="OmpA-like" evidence="7">
    <location>
        <begin position="400"/>
        <end position="516"/>
    </location>
</feature>
<evidence type="ECO:0000256" key="2">
    <source>
        <dbReference type="ARBA" id="ARBA00023136"/>
    </source>
</evidence>
<feature type="compositionally biased region" description="Low complexity" evidence="5">
    <location>
        <begin position="226"/>
        <end position="256"/>
    </location>
</feature>
<dbReference type="Gene3D" id="3.30.1330.60">
    <property type="entry name" value="OmpA-like domain"/>
    <property type="match status" value="1"/>
</dbReference>
<dbReference type="AlphaFoldDB" id="A0A9X2BT15"/>
<dbReference type="SUPFAM" id="SSF140804">
    <property type="entry name" value="YidB-like"/>
    <property type="match status" value="1"/>
</dbReference>
<keyword evidence="9" id="KW-1185">Reference proteome</keyword>
<evidence type="ECO:0000256" key="6">
    <source>
        <dbReference type="SAM" id="Phobius"/>
    </source>
</evidence>
<dbReference type="InterPro" id="IPR036737">
    <property type="entry name" value="OmpA-like_sf"/>
</dbReference>
<dbReference type="PRINTS" id="PR01021">
    <property type="entry name" value="OMPADOMAIN"/>
</dbReference>
<dbReference type="Pfam" id="PF20159">
    <property type="entry name" value="YidB"/>
    <property type="match status" value="1"/>
</dbReference>
<evidence type="ECO:0000259" key="7">
    <source>
        <dbReference type="PROSITE" id="PS51123"/>
    </source>
</evidence>
<sequence length="516" mass="51588">MALFDTLIDELETHVGLGGRAAPLLRAVLRTIEGHQGGLAGFLDEVRAAGLDALVPGWLGRPDAPAITAPQARAAFGDGIDGIAREAGLTAERTAEALAYALPKLVGLLTPDRVVPAFLPPAAAAFLGGTAGTAASATTAATTTAAAGGAGRWALPLVAALLVLGGLWYWFAGRGEEPTRTASAPPPASPATPASPFATESRLSAAPPTATEQAAAPPPAAPSPAPTTTAPPAATTAAPPAATTAAPPAATTSAPGIPAPPSRLAVEQGADGIAVSGTVPDAGTRDAVLAALREAFGGGAPRGDITVDPAAAPPAWLPRLQRLLAEARQVGVSLLLEGDTVAVGGDAPPAERDRVIAALRALVGGALRVGPMPDEGEMVEASGRQAVAALGTLPQDTTAAAISAVLDRAIINFDTASAEVPEGARALLAAAAERLRQLPAGTRIEVGGHTDSTGDAALNRQLSERRAEAVVAALVRDGVPEAMLTARGYGSEEPAASNETADGRFRNRRISFRVLP</sequence>
<evidence type="ECO:0000256" key="5">
    <source>
        <dbReference type="SAM" id="MobiDB-lite"/>
    </source>
</evidence>
<dbReference type="PANTHER" id="PTHR30329">
    <property type="entry name" value="STATOR ELEMENT OF FLAGELLAR MOTOR COMPLEX"/>
    <property type="match status" value="1"/>
</dbReference>
<dbReference type="InterPro" id="IPR006665">
    <property type="entry name" value="OmpA-like"/>
</dbReference>
<dbReference type="Gene3D" id="1.10.10.690">
    <property type="entry name" value="YidB-like"/>
    <property type="match status" value="1"/>
</dbReference>
<keyword evidence="6" id="KW-0812">Transmembrane</keyword>
<dbReference type="InterPro" id="IPR050330">
    <property type="entry name" value="Bact_OuterMem_StrucFunc"/>
</dbReference>
<evidence type="ECO:0000313" key="9">
    <source>
        <dbReference type="Proteomes" id="UP001139516"/>
    </source>
</evidence>
<evidence type="ECO:0000256" key="1">
    <source>
        <dbReference type="ARBA" id="ARBA00004442"/>
    </source>
</evidence>
<keyword evidence="2 4" id="KW-0472">Membrane</keyword>
<dbReference type="RefSeq" id="WP_248665887.1">
    <property type="nucleotide sequence ID" value="NZ_JALPRX010000017.1"/>
</dbReference>
<dbReference type="Proteomes" id="UP001139516">
    <property type="component" value="Unassembled WGS sequence"/>
</dbReference>
<evidence type="ECO:0000256" key="3">
    <source>
        <dbReference type="ARBA" id="ARBA00023237"/>
    </source>
</evidence>
<dbReference type="GO" id="GO:0009279">
    <property type="term" value="C:cell outer membrane"/>
    <property type="evidence" value="ECO:0007669"/>
    <property type="project" value="UniProtKB-SubCell"/>
</dbReference>
<keyword evidence="6" id="KW-1133">Transmembrane helix</keyword>
<dbReference type="InterPro" id="IPR006664">
    <property type="entry name" value="OMP_bac"/>
</dbReference>
<comment type="subcellular location">
    <subcellularLocation>
        <location evidence="1">Cell outer membrane</location>
    </subcellularLocation>
</comment>
<dbReference type="PANTHER" id="PTHR30329:SF21">
    <property type="entry name" value="LIPOPROTEIN YIAD-RELATED"/>
    <property type="match status" value="1"/>
</dbReference>
<dbReference type="InterPro" id="IPR045372">
    <property type="entry name" value="YidB"/>
</dbReference>
<dbReference type="CDD" id="cd07185">
    <property type="entry name" value="OmpA_C-like"/>
    <property type="match status" value="1"/>
</dbReference>
<gene>
    <name evidence="8" type="ORF">M0638_05120</name>
</gene>
<keyword evidence="3" id="KW-0998">Cell outer membrane</keyword>
<dbReference type="EMBL" id="JALPRX010000017">
    <property type="protein sequence ID" value="MCK8783762.1"/>
    <property type="molecule type" value="Genomic_DNA"/>
</dbReference>
<dbReference type="SUPFAM" id="SSF103088">
    <property type="entry name" value="OmpA-like"/>
    <property type="match status" value="1"/>
</dbReference>
<dbReference type="Gene3D" id="3.40.1520.20">
    <property type="match status" value="1"/>
</dbReference>
<proteinExistence type="predicted"/>
<organism evidence="8 9">
    <name type="scientific">Roseomonas acroporae</name>
    <dbReference type="NCBI Taxonomy" id="2937791"/>
    <lineage>
        <taxon>Bacteria</taxon>
        <taxon>Pseudomonadati</taxon>
        <taxon>Pseudomonadota</taxon>
        <taxon>Alphaproteobacteria</taxon>
        <taxon>Acetobacterales</taxon>
        <taxon>Roseomonadaceae</taxon>
        <taxon>Roseomonas</taxon>
    </lineage>
</organism>
<protein>
    <submittedName>
        <fullName evidence="8">OmpA family protein</fullName>
    </submittedName>
</protein>
<feature type="compositionally biased region" description="Pro residues" evidence="5">
    <location>
        <begin position="216"/>
        <end position="225"/>
    </location>
</feature>
<reference evidence="8" key="1">
    <citation type="submission" date="2022-04" db="EMBL/GenBank/DDBJ databases">
        <title>Roseomonas acroporae sp. nov., isolated from coral Acropora digitifera.</title>
        <authorList>
            <person name="Sun H."/>
        </authorList>
    </citation>
    <scope>NUCLEOTIDE SEQUENCE</scope>
    <source>
        <strain evidence="8">NAR14</strain>
    </source>
</reference>
<comment type="caution">
    <text evidence="8">The sequence shown here is derived from an EMBL/GenBank/DDBJ whole genome shotgun (WGS) entry which is preliminary data.</text>
</comment>